<protein>
    <submittedName>
        <fullName evidence="1">Uncharacterized protein</fullName>
    </submittedName>
</protein>
<comment type="caution">
    <text evidence="1">The sequence shown here is derived from an EMBL/GenBank/DDBJ whole genome shotgun (WGS) entry which is preliminary data.</text>
</comment>
<gene>
    <name evidence="1" type="ORF">K9B37_08500</name>
</gene>
<dbReference type="Proteomes" id="UP000704176">
    <property type="component" value="Unassembled WGS sequence"/>
</dbReference>
<name>A0ABS7VN00_9HYPH</name>
<proteinExistence type="predicted"/>
<reference evidence="1 2" key="1">
    <citation type="submission" date="2021-09" db="EMBL/GenBank/DDBJ databases">
        <title>The complete genome sequence of a new microorganism.</title>
        <authorList>
            <person name="Zi Z."/>
        </authorList>
    </citation>
    <scope>NUCLEOTIDE SEQUENCE [LARGE SCALE GENOMIC DNA]</scope>
    <source>
        <strain evidence="1 2">WGZ8</strain>
    </source>
</reference>
<accession>A0ABS7VN00</accession>
<organism evidence="1 2">
    <name type="scientific">Microvirga puerhi</name>
    <dbReference type="NCBI Taxonomy" id="2876078"/>
    <lineage>
        <taxon>Bacteria</taxon>
        <taxon>Pseudomonadati</taxon>
        <taxon>Pseudomonadota</taxon>
        <taxon>Alphaproteobacteria</taxon>
        <taxon>Hyphomicrobiales</taxon>
        <taxon>Methylobacteriaceae</taxon>
        <taxon>Microvirga</taxon>
    </lineage>
</organism>
<keyword evidence="2" id="KW-1185">Reference proteome</keyword>
<evidence type="ECO:0000313" key="1">
    <source>
        <dbReference type="EMBL" id="MBZ6076328.1"/>
    </source>
</evidence>
<sequence length="111" mass="11469">MAMLIQVGLLLSLTNGTLPLAPAQYYPPPIVPAFPQAQQYAPQGNYARPNVGPNYNGGSAFGGPPIQRPAVQPGFRCATQALVCMMGSPGPVGGPCTCPTPYGFVPGQIIN</sequence>
<dbReference type="EMBL" id="JAIRBM010000005">
    <property type="protein sequence ID" value="MBZ6076328.1"/>
    <property type="molecule type" value="Genomic_DNA"/>
</dbReference>
<evidence type="ECO:0000313" key="2">
    <source>
        <dbReference type="Proteomes" id="UP000704176"/>
    </source>
</evidence>